<evidence type="ECO:0000313" key="3">
    <source>
        <dbReference type="EMBL" id="MBO3794240.1"/>
    </source>
</evidence>
<gene>
    <name evidence="3" type="ORF">J5227_07940</name>
</gene>
<feature type="compositionally biased region" description="Basic residues" evidence="2">
    <location>
        <begin position="1"/>
        <end position="11"/>
    </location>
</feature>
<feature type="region of interest" description="Disordered" evidence="2">
    <location>
        <begin position="1"/>
        <end position="26"/>
    </location>
</feature>
<feature type="coiled-coil region" evidence="1">
    <location>
        <begin position="76"/>
        <end position="124"/>
    </location>
</feature>
<name>A0A8I1WCD5_BACIU</name>
<protein>
    <submittedName>
        <fullName evidence="3">Uncharacterized protein</fullName>
    </submittedName>
</protein>
<dbReference type="Proteomes" id="UP000665181">
    <property type="component" value="Unassembled WGS sequence"/>
</dbReference>
<reference evidence="3" key="1">
    <citation type="submission" date="2021-03" db="EMBL/GenBank/DDBJ databases">
        <title>Isolation of Bacillus subtilis from fermented food sample.</title>
        <authorList>
            <person name="Lakshmanan V."/>
            <person name="Athira K."/>
            <person name="Rajagopal K."/>
        </authorList>
    </citation>
    <scope>NUCLEOTIDE SEQUENCE</scope>
    <source>
        <strain evidence="3">S1</strain>
    </source>
</reference>
<dbReference type="EMBL" id="JAGFPW010000005">
    <property type="protein sequence ID" value="MBO3794240.1"/>
    <property type="molecule type" value="Genomic_DNA"/>
</dbReference>
<accession>A0A8I1WCD5</accession>
<feature type="compositionally biased region" description="Basic and acidic residues" evidence="2">
    <location>
        <begin position="12"/>
        <end position="26"/>
    </location>
</feature>
<organism evidence="3 4">
    <name type="scientific">Bacillus subtilis</name>
    <dbReference type="NCBI Taxonomy" id="1423"/>
    <lineage>
        <taxon>Bacteria</taxon>
        <taxon>Bacillati</taxon>
        <taxon>Bacillota</taxon>
        <taxon>Bacilli</taxon>
        <taxon>Bacillales</taxon>
        <taxon>Bacillaceae</taxon>
        <taxon>Bacillus</taxon>
    </lineage>
</organism>
<proteinExistence type="predicted"/>
<dbReference type="AlphaFoldDB" id="A0A8I1WCD5"/>
<sequence length="150" mass="17552">MKKKSLLKRKSQNKEKNNSKLEGKKTDHMIIDEMRITPASHETIKKLVGLYQTNGYPLSSEIEPNQVPIVSIMQLHEQKKKEKEHLVNILDRLVNDLETHQMDLRRLEKEQQSFENLIQSLLDEDTAQKLIQETESKIQEEHSKAEALIK</sequence>
<evidence type="ECO:0000256" key="1">
    <source>
        <dbReference type="SAM" id="Coils"/>
    </source>
</evidence>
<comment type="caution">
    <text evidence="3">The sequence shown here is derived from an EMBL/GenBank/DDBJ whole genome shotgun (WGS) entry which is preliminary data.</text>
</comment>
<dbReference type="RefSeq" id="WP_134981999.1">
    <property type="nucleotide sequence ID" value="NZ_JAGFPW010000005.1"/>
</dbReference>
<evidence type="ECO:0000256" key="2">
    <source>
        <dbReference type="SAM" id="MobiDB-lite"/>
    </source>
</evidence>
<keyword evidence="1" id="KW-0175">Coiled coil</keyword>
<evidence type="ECO:0000313" key="4">
    <source>
        <dbReference type="Proteomes" id="UP000665181"/>
    </source>
</evidence>